<dbReference type="Gene3D" id="1.20.1260.20">
    <property type="entry name" value="PPE superfamily"/>
    <property type="match status" value="1"/>
</dbReference>
<dbReference type="InterPro" id="IPR038332">
    <property type="entry name" value="PPE_sf"/>
</dbReference>
<dbReference type="Pfam" id="PF00823">
    <property type="entry name" value="PPE"/>
    <property type="match status" value="1"/>
</dbReference>
<dbReference type="RefSeq" id="WP_220695378.1">
    <property type="nucleotide sequence ID" value="NZ_CP080997.1"/>
</dbReference>
<organism evidence="6 7">
    <name type="scientific">Mycolicibacter heraklionensis</name>
    <dbReference type="NCBI Taxonomy" id="512402"/>
    <lineage>
        <taxon>Bacteria</taxon>
        <taxon>Bacillati</taxon>
        <taxon>Actinomycetota</taxon>
        <taxon>Actinomycetes</taxon>
        <taxon>Mycobacteriales</taxon>
        <taxon>Mycobacteriaceae</taxon>
        <taxon>Mycolicibacter</taxon>
    </lineage>
</organism>
<feature type="compositionally biased region" description="Acidic residues" evidence="2">
    <location>
        <begin position="472"/>
        <end position="485"/>
    </location>
</feature>
<reference evidence="6" key="1">
    <citation type="submission" date="2021-08" db="EMBL/GenBank/DDBJ databases">
        <title>Whole genome sequencing of non-tuberculosis mycobacteria type-strains.</title>
        <authorList>
            <person name="Igarashi Y."/>
            <person name="Osugi A."/>
            <person name="Mitarai S."/>
        </authorList>
    </citation>
    <scope>NUCLEOTIDE SEQUENCE</scope>
    <source>
        <strain evidence="6">JCM 30995</strain>
    </source>
</reference>
<feature type="compositionally biased region" description="Low complexity" evidence="2">
    <location>
        <begin position="349"/>
        <end position="378"/>
    </location>
</feature>
<evidence type="ECO:0000256" key="3">
    <source>
        <dbReference type="SAM" id="Phobius"/>
    </source>
</evidence>
<evidence type="ECO:0000259" key="5">
    <source>
        <dbReference type="Pfam" id="PF18878"/>
    </source>
</evidence>
<keyword evidence="3" id="KW-1133">Transmembrane helix</keyword>
<dbReference type="AlphaFoldDB" id="A0A9X7WII7"/>
<dbReference type="InterPro" id="IPR000030">
    <property type="entry name" value="PPE_dom"/>
</dbReference>
<evidence type="ECO:0000256" key="1">
    <source>
        <dbReference type="ARBA" id="ARBA00010652"/>
    </source>
</evidence>
<gene>
    <name evidence="6" type="ORF">K3U94_01705</name>
</gene>
<dbReference type="PANTHER" id="PTHR46766">
    <property type="entry name" value="GLUTAMINE-RICH PROTEIN 2"/>
    <property type="match status" value="1"/>
</dbReference>
<sequence length="485" mass="49204">MVPAPVWIASPPEVHSALLSSGPGPGPLLSAAGVWNSLSAEYASVADELTALLGAVQTGAWQGPSAEQYLAAHGPYLAWLGQASADSAGVAAQHEVAAAAYTSALASMPTLAELSANHMTHGVLIATNFFGINTIPIALNEADYVRMWVQAATTMSTYHAVSGAALASAPRAVEAPPVVKADSAQPAEDSSSDIGDFFTRLWEQLVQFFNDPIGVIREILSTPGALVTWFPLLFFVAYEAFFIPFGWTFWSLLFASAALLPILLGVGLSHLADLGEEIAPEGVAEPVPGSVIPSSDRPPAVVAGFSPSIATPGAASVPAAPATSAVAPPPPAAGVMAFGYLVTGTDPGTGLGPTLTDRNKAKAPASRVPAAAAAVGSSARDRARARRRRQAVMRDHADEFMDLDSGAGTGPDPASTAPSAAGSDSGTGPLGFTGTVGKRAGSAASGLTTLTGDGFGGGPNMPMLPDTWGEKDLDDSAGESEAEPK</sequence>
<evidence type="ECO:0000313" key="7">
    <source>
        <dbReference type="Proteomes" id="UP000825008"/>
    </source>
</evidence>
<protein>
    <submittedName>
        <fullName evidence="6">PPE family protein</fullName>
    </submittedName>
</protein>
<feature type="domain" description="PPE" evidence="4">
    <location>
        <begin position="7"/>
        <end position="169"/>
    </location>
</feature>
<keyword evidence="3" id="KW-0812">Transmembrane</keyword>
<keyword evidence="3" id="KW-0472">Membrane</keyword>
<dbReference type="KEGG" id="mher:K3U94_01705"/>
<dbReference type="EMBL" id="CP080997">
    <property type="protein sequence ID" value="QZA08094.1"/>
    <property type="molecule type" value="Genomic_DNA"/>
</dbReference>
<evidence type="ECO:0000313" key="6">
    <source>
        <dbReference type="EMBL" id="QZA08094.1"/>
    </source>
</evidence>
<evidence type="ECO:0000259" key="4">
    <source>
        <dbReference type="Pfam" id="PF00823"/>
    </source>
</evidence>
<dbReference type="FunFam" id="1.20.1260.20:FF:000001">
    <property type="entry name" value="PPE family protein PPE41"/>
    <property type="match status" value="1"/>
</dbReference>
<feature type="transmembrane region" description="Helical" evidence="3">
    <location>
        <begin position="226"/>
        <end position="243"/>
    </location>
</feature>
<dbReference type="SUPFAM" id="SSF140459">
    <property type="entry name" value="PE/PPE dimer-like"/>
    <property type="match status" value="1"/>
</dbReference>
<feature type="compositionally biased region" description="Polar residues" evidence="2">
    <location>
        <begin position="416"/>
        <end position="426"/>
    </location>
</feature>
<feature type="region of interest" description="Disordered" evidence="2">
    <location>
        <begin position="349"/>
        <end position="485"/>
    </location>
</feature>
<feature type="transmembrane region" description="Helical" evidence="3">
    <location>
        <begin position="249"/>
        <end position="268"/>
    </location>
</feature>
<dbReference type="Proteomes" id="UP000825008">
    <property type="component" value="Chromosome"/>
</dbReference>
<dbReference type="PANTHER" id="PTHR46766:SF1">
    <property type="entry name" value="GLUTAMINE-RICH PROTEIN 2"/>
    <property type="match status" value="1"/>
</dbReference>
<dbReference type="InterPro" id="IPR043641">
    <property type="entry name" value="PPE-PPW_C"/>
</dbReference>
<proteinExistence type="inferred from homology"/>
<feature type="domain" description="PPE-PPW subfamily C-terminal" evidence="5">
    <location>
        <begin position="423"/>
        <end position="468"/>
    </location>
</feature>
<dbReference type="Pfam" id="PF18878">
    <property type="entry name" value="PPE-PPW"/>
    <property type="match status" value="1"/>
</dbReference>
<evidence type="ECO:0000256" key="2">
    <source>
        <dbReference type="SAM" id="MobiDB-lite"/>
    </source>
</evidence>
<dbReference type="GO" id="GO:0052572">
    <property type="term" value="P:response to host immune response"/>
    <property type="evidence" value="ECO:0007669"/>
    <property type="project" value="TreeGrafter"/>
</dbReference>
<comment type="similarity">
    <text evidence="1">Belongs to the mycobacterial PPE family.</text>
</comment>
<accession>A0A9X7WII7</accession>
<name>A0A9X7WII7_9MYCO</name>